<accession>A0ABP9UPE1</accession>
<feature type="signal peptide" evidence="1">
    <location>
        <begin position="1"/>
        <end position="28"/>
    </location>
</feature>
<evidence type="ECO:0000256" key="1">
    <source>
        <dbReference type="SAM" id="SignalP"/>
    </source>
</evidence>
<comment type="caution">
    <text evidence="2">The sequence shown here is derived from an EMBL/GenBank/DDBJ whole genome shotgun (WGS) entry which is preliminary data.</text>
</comment>
<evidence type="ECO:0008006" key="4">
    <source>
        <dbReference type="Google" id="ProtNLM"/>
    </source>
</evidence>
<dbReference type="RefSeq" id="WP_353565330.1">
    <property type="nucleotide sequence ID" value="NZ_BAABRI010000002.1"/>
</dbReference>
<evidence type="ECO:0000313" key="3">
    <source>
        <dbReference type="Proteomes" id="UP001476282"/>
    </source>
</evidence>
<dbReference type="InterPro" id="IPR007541">
    <property type="entry name" value="Uncharacterised_BSP"/>
</dbReference>
<evidence type="ECO:0000313" key="2">
    <source>
        <dbReference type="EMBL" id="GAA5481174.1"/>
    </source>
</evidence>
<proteinExistence type="predicted"/>
<dbReference type="PANTHER" id="PTHR33321:SF12">
    <property type="entry name" value="PLANT BASIC SECRETORY PROTEIN (BSP) FAMILY PROTEIN"/>
    <property type="match status" value="1"/>
</dbReference>
<dbReference type="EMBL" id="BAABRI010000002">
    <property type="protein sequence ID" value="GAA5481174.1"/>
    <property type="molecule type" value="Genomic_DNA"/>
</dbReference>
<dbReference type="PANTHER" id="PTHR33321">
    <property type="match status" value="1"/>
</dbReference>
<feature type="chain" id="PRO_5047044436" description="Plant Basic Secretory Protein" evidence="1">
    <location>
        <begin position="29"/>
        <end position="459"/>
    </location>
</feature>
<keyword evidence="1" id="KW-0732">Signal</keyword>
<gene>
    <name evidence="2" type="ORF">Hsar01_00381</name>
</gene>
<dbReference type="Proteomes" id="UP001476282">
    <property type="component" value="Unassembled WGS sequence"/>
</dbReference>
<protein>
    <recommendedName>
        <fullName evidence="4">Plant Basic Secretory Protein</fullName>
    </recommendedName>
</protein>
<reference evidence="2 3" key="1">
    <citation type="submission" date="2024-02" db="EMBL/GenBank/DDBJ databases">
        <title>Haloferula sargassicola NBRC 104335.</title>
        <authorList>
            <person name="Ichikawa N."/>
            <person name="Katano-Makiyama Y."/>
            <person name="Hidaka K."/>
        </authorList>
    </citation>
    <scope>NUCLEOTIDE SEQUENCE [LARGE SCALE GENOMIC DNA]</scope>
    <source>
        <strain evidence="2 3">NBRC 104335</strain>
    </source>
</reference>
<organism evidence="2 3">
    <name type="scientific">Haloferula sargassicola</name>
    <dbReference type="NCBI Taxonomy" id="490096"/>
    <lineage>
        <taxon>Bacteria</taxon>
        <taxon>Pseudomonadati</taxon>
        <taxon>Verrucomicrobiota</taxon>
        <taxon>Verrucomicrobiia</taxon>
        <taxon>Verrucomicrobiales</taxon>
        <taxon>Verrucomicrobiaceae</taxon>
        <taxon>Haloferula</taxon>
    </lineage>
</organism>
<dbReference type="Pfam" id="PF04450">
    <property type="entry name" value="BSP"/>
    <property type="match status" value="1"/>
</dbReference>
<name>A0ABP9UPE1_9BACT</name>
<keyword evidence="3" id="KW-1185">Reference proteome</keyword>
<sequence>MSKTLHSLRRGWPAASLFLLATTTWCQAAAEVKMEASAEGFIFEKIPAPAINDAGAEARWKLVDGEQDNFSADTAVLADGTVPQNEDDPRANFFLSGTTGGKLVADLGETTEIESVGSYSCHPRERADQLYRLYGSTGTAGAFKIAPPAGSDPKQFGWTLLATVDTRSASQGKGGRVGVEIGGERSRGVGRFRYLLFDIAPPVKAGATSNTFFSEIDVVAAGAKETLRLHSNKKVVREYETKDGKYQFVVDASQAPDMVPWVEKELIPMCEEWYPKLNAMLPSKGYEGPEKFSLTFKSDMPDGVPAYAAGDGLSLSADFFRREKDREAKGCVVHEMVHVVQNYGYARQVNRHPKDTPVWVTEGIADYVRWFLYEPESKGAEITEGNIGSARYDGSYRITANFFHYIAETYDPRIIPEMNAACREGRYDEELWKKWTGKPLQELGADWLAAQRKRLHLRH</sequence>